<evidence type="ECO:0000313" key="4">
    <source>
        <dbReference type="EMBL" id="APR99765.1"/>
    </source>
</evidence>
<dbReference type="Pfam" id="PF01103">
    <property type="entry name" value="Omp85"/>
    <property type="match status" value="1"/>
</dbReference>
<evidence type="ECO:0000313" key="5">
    <source>
        <dbReference type="Proteomes" id="UP000185544"/>
    </source>
</evidence>
<dbReference type="KEGG" id="pabo:BCY86_03045"/>
<keyword evidence="5" id="KW-1185">Reference proteome</keyword>
<name>A0A1L6MWG0_9BACT</name>
<accession>A0A1L6MWG0</accession>
<reference evidence="4 5" key="1">
    <citation type="submission" date="2016-08" db="EMBL/GenBank/DDBJ databases">
        <title>Identification and validation of antigenic proteins from Pajaroellobacter abortibovis using de-novo genome sequence assembly and reverse vaccinology.</title>
        <authorList>
            <person name="Welly B.T."/>
            <person name="Miller M.R."/>
            <person name="Stott J.L."/>
            <person name="Blanchard M.T."/>
            <person name="Islas-Trejo A.D."/>
            <person name="O'Rourke S.M."/>
            <person name="Young A.E."/>
            <person name="Medrano J.F."/>
            <person name="Van Eenennaam A.L."/>
        </authorList>
    </citation>
    <scope>NUCLEOTIDE SEQUENCE [LARGE SCALE GENOMIC DNA]</scope>
    <source>
        <strain evidence="4 5">BTF92-0548A/99-0131</strain>
    </source>
</reference>
<dbReference type="InterPro" id="IPR000184">
    <property type="entry name" value="Bac_surfAg_D15"/>
</dbReference>
<evidence type="ECO:0000256" key="1">
    <source>
        <dbReference type="ARBA" id="ARBA00004370"/>
    </source>
</evidence>
<dbReference type="Proteomes" id="UP000185544">
    <property type="component" value="Chromosome"/>
</dbReference>
<keyword evidence="2" id="KW-0472">Membrane</keyword>
<dbReference type="STRING" id="1882918.BCY86_03045"/>
<dbReference type="Gene3D" id="3.10.20.310">
    <property type="entry name" value="membrane protein fhac"/>
    <property type="match status" value="1"/>
</dbReference>
<organism evidence="4 5">
    <name type="scientific">Pajaroellobacter abortibovis</name>
    <dbReference type="NCBI Taxonomy" id="1882918"/>
    <lineage>
        <taxon>Bacteria</taxon>
        <taxon>Pseudomonadati</taxon>
        <taxon>Myxococcota</taxon>
        <taxon>Polyangia</taxon>
        <taxon>Polyangiales</taxon>
        <taxon>Polyangiaceae</taxon>
    </lineage>
</organism>
<dbReference type="GO" id="GO:0019867">
    <property type="term" value="C:outer membrane"/>
    <property type="evidence" value="ECO:0007669"/>
    <property type="project" value="InterPro"/>
</dbReference>
<evidence type="ECO:0000259" key="3">
    <source>
        <dbReference type="Pfam" id="PF01103"/>
    </source>
</evidence>
<dbReference type="AlphaFoldDB" id="A0A1L6MWG0"/>
<feature type="domain" description="Bacterial surface antigen (D15)" evidence="3">
    <location>
        <begin position="149"/>
        <end position="354"/>
    </location>
</feature>
<gene>
    <name evidence="4" type="ORF">BCY86_03045</name>
</gene>
<evidence type="ECO:0000256" key="2">
    <source>
        <dbReference type="ARBA" id="ARBA00023136"/>
    </source>
</evidence>
<dbReference type="Gene3D" id="2.40.160.50">
    <property type="entry name" value="membrane protein fhac: a member of the omp85/tpsb transporter family"/>
    <property type="match status" value="1"/>
</dbReference>
<protein>
    <recommendedName>
        <fullName evidence="3">Bacterial surface antigen (D15) domain-containing protein</fullName>
    </recommendedName>
</protein>
<dbReference type="EMBL" id="CP016908">
    <property type="protein sequence ID" value="APR99765.1"/>
    <property type="molecule type" value="Genomic_DNA"/>
</dbReference>
<comment type="subcellular location">
    <subcellularLocation>
        <location evidence="1">Membrane</location>
    </subcellularLocation>
</comment>
<sequence>MIQWGFLSLMHSAHAQPLIERERPSSSVSTQQEGELDYILERIEIKGDTKTLGQVIRSYFPRIGKKLNMDHKSLQKARYQLLTTGFFRDVQFVLQRGSQRGYVILTVYVSERNTLIIQDVWLGFSRYAASDGTAQPFTLYGGIEGGETNLMGTGMGLGGALAGAQDQIAFRTRFSYPRAFGTPWMFEAQVGYNGAQEYVTATSPLGDRSTSSQLLDTPLSYKRSGGEGVIGQAISSFSRLLLQYRLEGIDANLPEENRGNLINNKLIAGKSILSACGVSWVLDTRDDPFLPTKGEWISAHALLSTSWIGSSYQFIKVDVRASRWFVLPWKHIFRVDGIMGLIEGEAPIFENFYVADFTDLLPHRVLDLNFDRRSSPNLLGTSIETMRYGEYAGKLNIQYRWPIYRGHRSIYGVDLFGSTGVYTVIDPEIVKKSMEHYRGINRVPIDFTFNFGLQMDTVAGGFTFGLSNFVGLVPFPSGSL</sequence>
<proteinExistence type="predicted"/>